<keyword evidence="1" id="KW-1133">Transmembrane helix</keyword>
<feature type="transmembrane region" description="Helical" evidence="1">
    <location>
        <begin position="48"/>
        <end position="77"/>
    </location>
</feature>
<proteinExistence type="predicted"/>
<gene>
    <name evidence="4" type="ORF">BJG266_LOCUS11409</name>
    <name evidence="2" type="ORF">QVE165_LOCUS6470</name>
    <name evidence="3" type="ORF">QVE165_LOCUS7219</name>
</gene>
<dbReference type="AlphaFoldDB" id="A0A813WQ73"/>
<dbReference type="Proteomes" id="UP000663832">
    <property type="component" value="Unassembled WGS sequence"/>
</dbReference>
<organism evidence="3 5">
    <name type="scientific">Adineta steineri</name>
    <dbReference type="NCBI Taxonomy" id="433720"/>
    <lineage>
        <taxon>Eukaryota</taxon>
        <taxon>Metazoa</taxon>
        <taxon>Spiralia</taxon>
        <taxon>Gnathifera</taxon>
        <taxon>Rotifera</taxon>
        <taxon>Eurotatoria</taxon>
        <taxon>Bdelloidea</taxon>
        <taxon>Adinetida</taxon>
        <taxon>Adinetidae</taxon>
        <taxon>Adineta</taxon>
    </lineage>
</organism>
<reference evidence="3" key="1">
    <citation type="submission" date="2021-02" db="EMBL/GenBank/DDBJ databases">
        <authorList>
            <person name="Nowell W R."/>
        </authorList>
    </citation>
    <scope>NUCLEOTIDE SEQUENCE</scope>
</reference>
<evidence type="ECO:0000313" key="5">
    <source>
        <dbReference type="Proteomes" id="UP000663832"/>
    </source>
</evidence>
<sequence length="118" mass="13871">MNSKPEHLLYYPIYIINYKYNSQFIYTCLFDGLTSHITCDRQYSAIKVVLASLIVFYPMIKIRFFSFGTLVDFLFAFEIASDLSYPITLPMAFIIALFIGFYARSYLKSYRKKISSMQ</sequence>
<dbReference type="EMBL" id="CAJNOM010000027">
    <property type="protein sequence ID" value="CAF0844065.1"/>
    <property type="molecule type" value="Genomic_DNA"/>
</dbReference>
<keyword evidence="1" id="KW-0812">Transmembrane</keyword>
<dbReference type="Proteomes" id="UP000663877">
    <property type="component" value="Unassembled WGS sequence"/>
</dbReference>
<dbReference type="EMBL" id="CAJNOI010000042">
    <property type="protein sequence ID" value="CAF0918753.1"/>
    <property type="molecule type" value="Genomic_DNA"/>
</dbReference>
<evidence type="ECO:0000313" key="3">
    <source>
        <dbReference type="EMBL" id="CAF0858238.1"/>
    </source>
</evidence>
<evidence type="ECO:0000256" key="1">
    <source>
        <dbReference type="SAM" id="Phobius"/>
    </source>
</evidence>
<keyword evidence="5" id="KW-1185">Reference proteome</keyword>
<name>A0A813WQ73_9BILA</name>
<keyword evidence="1" id="KW-0472">Membrane</keyword>
<protein>
    <submittedName>
        <fullName evidence="3">Uncharacterized protein</fullName>
    </submittedName>
</protein>
<feature type="transmembrane region" description="Helical" evidence="1">
    <location>
        <begin position="83"/>
        <end position="103"/>
    </location>
</feature>
<accession>A0A813WQ73</accession>
<evidence type="ECO:0000313" key="2">
    <source>
        <dbReference type="EMBL" id="CAF0844065.1"/>
    </source>
</evidence>
<dbReference type="EMBL" id="CAJNOM010000031">
    <property type="protein sequence ID" value="CAF0858238.1"/>
    <property type="molecule type" value="Genomic_DNA"/>
</dbReference>
<evidence type="ECO:0000313" key="4">
    <source>
        <dbReference type="EMBL" id="CAF0918753.1"/>
    </source>
</evidence>
<comment type="caution">
    <text evidence="3">The sequence shown here is derived from an EMBL/GenBank/DDBJ whole genome shotgun (WGS) entry which is preliminary data.</text>
</comment>